<gene>
    <name evidence="2" type="primary">bltD</name>
    <name evidence="2" type="ORF">SAMEA4412692_01484</name>
</gene>
<organism evidence="2 3">
    <name type="scientific">Streptococcus merionis</name>
    <dbReference type="NCBI Taxonomy" id="400065"/>
    <lineage>
        <taxon>Bacteria</taxon>
        <taxon>Bacillati</taxon>
        <taxon>Bacillota</taxon>
        <taxon>Bacilli</taxon>
        <taxon>Lactobacillales</taxon>
        <taxon>Streptococcaceae</taxon>
        <taxon>Streptococcus</taxon>
    </lineage>
</organism>
<keyword evidence="2" id="KW-0808">Transferase</keyword>
<dbReference type="EMBL" id="LT906439">
    <property type="protein sequence ID" value="SNU89439.1"/>
    <property type="molecule type" value="Genomic_DNA"/>
</dbReference>
<sequence length="143" mass="16678">MLELRKITEENFHECLALDSGLDQKEFVDSVTYSLAEAWLYGDNFQPRAIYQDSQLVGFASFYVGEEHYQIINFLIDKEFHGQGVGIKAAQLCIHYLKNQYGATQISNPVHQNHQLAKYFWKKLGFQESSVIEEDYIFMRLNI</sequence>
<dbReference type="RefSeq" id="WP_018374327.1">
    <property type="nucleotide sequence ID" value="NZ_LT906439.1"/>
</dbReference>
<dbReference type="EC" id="2.3.1.57" evidence="2"/>
<dbReference type="eggNOG" id="COG1670">
    <property type="taxonomic scope" value="Bacteria"/>
</dbReference>
<dbReference type="KEGG" id="smen:SAMEA4412692_1484"/>
<keyword evidence="3" id="KW-1185">Reference proteome</keyword>
<evidence type="ECO:0000313" key="2">
    <source>
        <dbReference type="EMBL" id="SNU89439.1"/>
    </source>
</evidence>
<dbReference type="Proteomes" id="UP000215185">
    <property type="component" value="Chromosome 1"/>
</dbReference>
<dbReference type="PROSITE" id="PS51186">
    <property type="entry name" value="GNAT"/>
    <property type="match status" value="1"/>
</dbReference>
<evidence type="ECO:0000313" key="3">
    <source>
        <dbReference type="Proteomes" id="UP000215185"/>
    </source>
</evidence>
<dbReference type="OrthoDB" id="9127144at2"/>
<dbReference type="AlphaFoldDB" id="A0A239SW00"/>
<proteinExistence type="predicted"/>
<evidence type="ECO:0000259" key="1">
    <source>
        <dbReference type="PROSITE" id="PS51186"/>
    </source>
</evidence>
<protein>
    <submittedName>
        <fullName evidence="2">Putative acetyltransferase</fullName>
        <ecNumber evidence="2">2.3.1.57</ecNumber>
    </submittedName>
</protein>
<name>A0A239SW00_9STRE</name>
<reference evidence="2 3" key="1">
    <citation type="submission" date="2017-06" db="EMBL/GenBank/DDBJ databases">
        <authorList>
            <consortium name="Pathogen Informatics"/>
        </authorList>
    </citation>
    <scope>NUCLEOTIDE SEQUENCE [LARGE SCALE GENOMIC DNA]</scope>
    <source>
        <strain evidence="2 3">NCTC13788</strain>
    </source>
</reference>
<dbReference type="GO" id="GO:0004145">
    <property type="term" value="F:diamine N-acetyltransferase activity"/>
    <property type="evidence" value="ECO:0007669"/>
    <property type="project" value="UniProtKB-EC"/>
</dbReference>
<dbReference type="Gene3D" id="3.40.630.30">
    <property type="match status" value="1"/>
</dbReference>
<keyword evidence="2" id="KW-0012">Acyltransferase</keyword>
<dbReference type="InterPro" id="IPR000182">
    <property type="entry name" value="GNAT_dom"/>
</dbReference>
<dbReference type="InterPro" id="IPR016181">
    <property type="entry name" value="Acyl_CoA_acyltransferase"/>
</dbReference>
<accession>A0A239SW00</accession>
<feature type="domain" description="N-acetyltransferase" evidence="1">
    <location>
        <begin position="2"/>
        <end position="143"/>
    </location>
</feature>
<dbReference type="SUPFAM" id="SSF55729">
    <property type="entry name" value="Acyl-CoA N-acyltransferases (Nat)"/>
    <property type="match status" value="1"/>
</dbReference>
<dbReference type="STRING" id="1123308.GCA_000380085_01786"/>
<dbReference type="Pfam" id="PF00583">
    <property type="entry name" value="Acetyltransf_1"/>
    <property type="match status" value="1"/>
</dbReference>